<feature type="domain" description="FAS1" evidence="2">
    <location>
        <begin position="30"/>
        <end position="162"/>
    </location>
</feature>
<sequence>MTLLKSTIALLAITVLTFAPVNEASAQSNDNDIVSIAAGNDSFSTLVTALQAAGLVETLQGDGPFTVFAPTNEAFEALPEGTLESLLMEENRDQLIQVLTYHVVPGKVMSGDLSDGMTAETVEGSSVEISIGDYGVSVDDASVVTADIEASNGVIHVIDAVILP</sequence>
<organism evidence="3 4">
    <name type="scientific">Rhodohalobacter mucosus</name>
    <dbReference type="NCBI Taxonomy" id="2079485"/>
    <lineage>
        <taxon>Bacteria</taxon>
        <taxon>Pseudomonadati</taxon>
        <taxon>Balneolota</taxon>
        <taxon>Balneolia</taxon>
        <taxon>Balneolales</taxon>
        <taxon>Balneolaceae</taxon>
        <taxon>Rhodohalobacter</taxon>
    </lineage>
</organism>
<dbReference type="Proteomes" id="UP000245533">
    <property type="component" value="Unassembled WGS sequence"/>
</dbReference>
<dbReference type="SUPFAM" id="SSF82153">
    <property type="entry name" value="FAS1 domain"/>
    <property type="match status" value="1"/>
</dbReference>
<dbReference type="OrthoDB" id="1119934at2"/>
<gene>
    <name evidence="3" type="ORF">DDZ15_14650</name>
</gene>
<keyword evidence="1" id="KW-0732">Signal</keyword>
<protein>
    <submittedName>
        <fullName evidence="3">Nex18 symbiotically induced protein</fullName>
    </submittedName>
</protein>
<dbReference type="GO" id="GO:0005615">
    <property type="term" value="C:extracellular space"/>
    <property type="evidence" value="ECO:0007669"/>
    <property type="project" value="TreeGrafter"/>
</dbReference>
<dbReference type="FunFam" id="2.30.180.10:FF:000019">
    <property type="entry name" value="Cell surface lipoprotein"/>
    <property type="match status" value="1"/>
</dbReference>
<comment type="caution">
    <text evidence="3">The sequence shown here is derived from an EMBL/GenBank/DDBJ whole genome shotgun (WGS) entry which is preliminary data.</text>
</comment>
<accession>A0A316TQ24</accession>
<dbReference type="InterPro" id="IPR036378">
    <property type="entry name" value="FAS1_dom_sf"/>
</dbReference>
<dbReference type="EMBL" id="QGGB01000010">
    <property type="protein sequence ID" value="PWN05309.1"/>
    <property type="molecule type" value="Genomic_DNA"/>
</dbReference>
<proteinExistence type="predicted"/>
<dbReference type="PANTHER" id="PTHR10900">
    <property type="entry name" value="PERIOSTIN-RELATED"/>
    <property type="match status" value="1"/>
</dbReference>
<feature type="chain" id="PRO_5016345953" evidence="1">
    <location>
        <begin position="27"/>
        <end position="164"/>
    </location>
</feature>
<name>A0A316TQ24_9BACT</name>
<reference evidence="3 4" key="1">
    <citation type="submission" date="2018-05" db="EMBL/GenBank/DDBJ databases">
        <title>Rhodohalobacter halophilus gen. nov., sp. nov., a moderately halophilic member of the family Balneolaceae.</title>
        <authorList>
            <person name="Liu Z.-W."/>
        </authorList>
    </citation>
    <scope>NUCLEOTIDE SEQUENCE [LARGE SCALE GENOMIC DNA]</scope>
    <source>
        <strain evidence="3 4">8A47</strain>
    </source>
</reference>
<dbReference type="Pfam" id="PF02469">
    <property type="entry name" value="Fasciclin"/>
    <property type="match status" value="1"/>
</dbReference>
<dbReference type="PROSITE" id="PS50213">
    <property type="entry name" value="FAS1"/>
    <property type="match status" value="1"/>
</dbReference>
<dbReference type="Gene3D" id="2.30.180.10">
    <property type="entry name" value="FAS1 domain"/>
    <property type="match status" value="1"/>
</dbReference>
<dbReference type="AlphaFoldDB" id="A0A316TQ24"/>
<dbReference type="InterPro" id="IPR000782">
    <property type="entry name" value="FAS1_domain"/>
</dbReference>
<dbReference type="PANTHER" id="PTHR10900:SF77">
    <property type="entry name" value="FI19380P1"/>
    <property type="match status" value="1"/>
</dbReference>
<dbReference type="InterPro" id="IPR050904">
    <property type="entry name" value="Adhesion/Biosynth-related"/>
</dbReference>
<dbReference type="RefSeq" id="WP_109647865.1">
    <property type="nucleotide sequence ID" value="NZ_QGGB01000010.1"/>
</dbReference>
<evidence type="ECO:0000313" key="4">
    <source>
        <dbReference type="Proteomes" id="UP000245533"/>
    </source>
</evidence>
<evidence type="ECO:0000259" key="2">
    <source>
        <dbReference type="PROSITE" id="PS50213"/>
    </source>
</evidence>
<dbReference type="SMART" id="SM00554">
    <property type="entry name" value="FAS1"/>
    <property type="match status" value="1"/>
</dbReference>
<evidence type="ECO:0000256" key="1">
    <source>
        <dbReference type="SAM" id="SignalP"/>
    </source>
</evidence>
<keyword evidence="4" id="KW-1185">Reference proteome</keyword>
<feature type="signal peptide" evidence="1">
    <location>
        <begin position="1"/>
        <end position="26"/>
    </location>
</feature>
<evidence type="ECO:0000313" key="3">
    <source>
        <dbReference type="EMBL" id="PWN05309.1"/>
    </source>
</evidence>